<protein>
    <submittedName>
        <fullName evidence="1">(northern house mosquito) hypothetical protein</fullName>
    </submittedName>
</protein>
<dbReference type="EMBL" id="HBUE01322650">
    <property type="protein sequence ID" value="CAG6588988.1"/>
    <property type="molecule type" value="Transcribed_RNA"/>
</dbReference>
<proteinExistence type="predicted"/>
<evidence type="ECO:0000313" key="1">
    <source>
        <dbReference type="EMBL" id="CAG6536985.1"/>
    </source>
</evidence>
<name>A0A8D8HKP7_CULPI</name>
<organism evidence="1">
    <name type="scientific">Culex pipiens</name>
    <name type="common">House mosquito</name>
    <dbReference type="NCBI Taxonomy" id="7175"/>
    <lineage>
        <taxon>Eukaryota</taxon>
        <taxon>Metazoa</taxon>
        <taxon>Ecdysozoa</taxon>
        <taxon>Arthropoda</taxon>
        <taxon>Hexapoda</taxon>
        <taxon>Insecta</taxon>
        <taxon>Pterygota</taxon>
        <taxon>Neoptera</taxon>
        <taxon>Endopterygota</taxon>
        <taxon>Diptera</taxon>
        <taxon>Nematocera</taxon>
        <taxon>Culicoidea</taxon>
        <taxon>Culicidae</taxon>
        <taxon>Culicinae</taxon>
        <taxon>Culicini</taxon>
        <taxon>Culex</taxon>
        <taxon>Culex</taxon>
    </lineage>
</organism>
<dbReference type="AlphaFoldDB" id="A0A8D8HKP7"/>
<accession>A0A8D8HKP7</accession>
<sequence>MKSCPGFYLAMTKWQRTKWATSLRPQTTTTTIVSRTRKSSTTTTSLWAAKPPITVIICRTFTTLMTSCNCKYFVLSSPLLINCMRYKRCARAGFNLNSSSPILLPTTATRMINERTNLPMAIKQTGIS</sequence>
<reference evidence="1" key="1">
    <citation type="submission" date="2021-05" db="EMBL/GenBank/DDBJ databases">
        <authorList>
            <person name="Alioto T."/>
            <person name="Alioto T."/>
            <person name="Gomez Garrido J."/>
        </authorList>
    </citation>
    <scope>NUCLEOTIDE SEQUENCE</scope>
</reference>
<dbReference type="EMBL" id="HBUE01216100">
    <property type="protein sequence ID" value="CAG6536985.1"/>
    <property type="molecule type" value="Transcribed_RNA"/>
</dbReference>